<dbReference type="PANTHER" id="PTHR20858">
    <property type="entry name" value="PHOSPHOMETHYLPYRIMIDINE KINASE"/>
    <property type="match status" value="1"/>
</dbReference>
<dbReference type="AlphaFoldDB" id="A0A517M2G8"/>
<dbReference type="GO" id="GO:0009228">
    <property type="term" value="P:thiamine biosynthetic process"/>
    <property type="evidence" value="ECO:0007669"/>
    <property type="project" value="InterPro"/>
</dbReference>
<organism evidence="8 9">
    <name type="scientific">Rosistilla ulvae</name>
    <dbReference type="NCBI Taxonomy" id="1930277"/>
    <lineage>
        <taxon>Bacteria</taxon>
        <taxon>Pseudomonadati</taxon>
        <taxon>Planctomycetota</taxon>
        <taxon>Planctomycetia</taxon>
        <taxon>Pirellulales</taxon>
        <taxon>Pirellulaceae</taxon>
        <taxon>Rosistilla</taxon>
    </lineage>
</organism>
<dbReference type="GO" id="GO:0005524">
    <property type="term" value="F:ATP binding"/>
    <property type="evidence" value="ECO:0007669"/>
    <property type="project" value="UniProtKB-KW"/>
</dbReference>
<dbReference type="GO" id="GO:0005829">
    <property type="term" value="C:cytosol"/>
    <property type="evidence" value="ECO:0007669"/>
    <property type="project" value="TreeGrafter"/>
</dbReference>
<dbReference type="PANTHER" id="PTHR20858:SF17">
    <property type="entry name" value="HYDROXYMETHYLPYRIMIDINE_PHOSPHOMETHYLPYRIMIDINE KINASE THI20-RELATED"/>
    <property type="match status" value="1"/>
</dbReference>
<reference evidence="8 9" key="1">
    <citation type="submission" date="2019-02" db="EMBL/GenBank/DDBJ databases">
        <title>Deep-cultivation of Planctomycetes and their phenomic and genomic characterization uncovers novel biology.</title>
        <authorList>
            <person name="Wiegand S."/>
            <person name="Jogler M."/>
            <person name="Boedeker C."/>
            <person name="Pinto D."/>
            <person name="Vollmers J."/>
            <person name="Rivas-Marin E."/>
            <person name="Kohn T."/>
            <person name="Peeters S.H."/>
            <person name="Heuer A."/>
            <person name="Rast P."/>
            <person name="Oberbeckmann S."/>
            <person name="Bunk B."/>
            <person name="Jeske O."/>
            <person name="Meyerdierks A."/>
            <person name="Storesund J.E."/>
            <person name="Kallscheuer N."/>
            <person name="Luecker S."/>
            <person name="Lage O.M."/>
            <person name="Pohl T."/>
            <person name="Merkel B.J."/>
            <person name="Hornburger P."/>
            <person name="Mueller R.-W."/>
            <person name="Bruemmer F."/>
            <person name="Labrenz M."/>
            <person name="Spormann A.M."/>
            <person name="Op den Camp H."/>
            <person name="Overmann J."/>
            <person name="Amann R."/>
            <person name="Jetten M.S.M."/>
            <person name="Mascher T."/>
            <person name="Medema M.H."/>
            <person name="Devos D.P."/>
            <person name="Kaster A.-K."/>
            <person name="Ovreas L."/>
            <person name="Rohde M."/>
            <person name="Galperin M.Y."/>
            <person name="Jogler C."/>
        </authorList>
    </citation>
    <scope>NUCLEOTIDE SEQUENCE [LARGE SCALE GENOMIC DNA]</scope>
    <source>
        <strain evidence="8 9">EC9</strain>
    </source>
</reference>
<dbReference type="Proteomes" id="UP000319557">
    <property type="component" value="Chromosome"/>
</dbReference>
<accession>A0A517M2G8</accession>
<dbReference type="Gene3D" id="3.40.1190.20">
    <property type="match status" value="1"/>
</dbReference>
<dbReference type="InterPro" id="IPR013749">
    <property type="entry name" value="PM/HMP-P_kinase-1"/>
</dbReference>
<keyword evidence="4" id="KW-0547">Nucleotide-binding</keyword>
<keyword evidence="9" id="KW-1185">Reference proteome</keyword>
<dbReference type="CDD" id="cd01169">
    <property type="entry name" value="HMPP_kinase"/>
    <property type="match status" value="1"/>
</dbReference>
<sequence>MFAVGRILNCPRSVRQSWSIAEVIFTPSRCRLFHQCVTSLQKTECDKLIAIGACSHCSPNAIHPLLLSEPLTLHVALTIAGSDPSGGAGLQADLKTFHAHRVYGTSVVTLLTVQNTQTVDAIEQMNPEFVLAQLDAVLNDIPPTAAKTGALGSAAMIDAVAARASSFSFPLVVDPVMISKHRVPLLDDASIDVLRRELLPHAFLVTPNRMEAARLANIDVDDLESMQTAAQMIHQLGATNVLVKGGQVGSESVDWLFTENEFHRIGGERIDTRNTHGTGCVLSAAITASLAQNMPLVEAVEQAKLYVVNAIRTAPNLGKGYGPVNL</sequence>
<evidence type="ECO:0000256" key="4">
    <source>
        <dbReference type="ARBA" id="ARBA00022741"/>
    </source>
</evidence>
<proteinExistence type="predicted"/>
<evidence type="ECO:0000256" key="3">
    <source>
        <dbReference type="ARBA" id="ARBA00022679"/>
    </source>
</evidence>
<feature type="domain" description="Pyridoxamine kinase/Phosphomethylpyrimidine kinase" evidence="7">
    <location>
        <begin position="83"/>
        <end position="325"/>
    </location>
</feature>
<dbReference type="InterPro" id="IPR029056">
    <property type="entry name" value="Ribokinase-like"/>
</dbReference>
<name>A0A517M2G8_9BACT</name>
<dbReference type="NCBIfam" id="TIGR00097">
    <property type="entry name" value="HMP-P_kinase"/>
    <property type="match status" value="1"/>
</dbReference>
<evidence type="ECO:0000256" key="6">
    <source>
        <dbReference type="ARBA" id="ARBA00022840"/>
    </source>
</evidence>
<evidence type="ECO:0000259" key="7">
    <source>
        <dbReference type="Pfam" id="PF08543"/>
    </source>
</evidence>
<evidence type="ECO:0000313" key="9">
    <source>
        <dbReference type="Proteomes" id="UP000319557"/>
    </source>
</evidence>
<dbReference type="FunFam" id="3.40.1190.20:FF:000003">
    <property type="entry name" value="Phosphomethylpyrimidine kinase ThiD"/>
    <property type="match status" value="1"/>
</dbReference>
<dbReference type="KEGG" id="ruv:EC9_32640"/>
<evidence type="ECO:0000256" key="2">
    <source>
        <dbReference type="ARBA" id="ARBA00012135"/>
    </source>
</evidence>
<dbReference type="InterPro" id="IPR004399">
    <property type="entry name" value="HMP/HMP-P_kinase_dom"/>
</dbReference>
<protein>
    <recommendedName>
        <fullName evidence="2">hydroxymethylpyrimidine kinase</fullName>
        <ecNumber evidence="2">2.7.1.49</ecNumber>
    </recommendedName>
</protein>
<keyword evidence="6" id="KW-0067">ATP-binding</keyword>
<gene>
    <name evidence="8" type="primary">thiD</name>
    <name evidence="8" type="ORF">EC9_32640</name>
</gene>
<dbReference type="EMBL" id="CP036261">
    <property type="protein sequence ID" value="QDS89067.1"/>
    <property type="molecule type" value="Genomic_DNA"/>
</dbReference>
<evidence type="ECO:0000256" key="1">
    <source>
        <dbReference type="ARBA" id="ARBA00004948"/>
    </source>
</evidence>
<dbReference type="EC" id="2.7.1.49" evidence="2"/>
<dbReference type="GO" id="GO:0008972">
    <property type="term" value="F:phosphomethylpyrimidine kinase activity"/>
    <property type="evidence" value="ECO:0007669"/>
    <property type="project" value="InterPro"/>
</dbReference>
<keyword evidence="3 8" id="KW-0808">Transferase</keyword>
<dbReference type="SUPFAM" id="SSF53613">
    <property type="entry name" value="Ribokinase-like"/>
    <property type="match status" value="1"/>
</dbReference>
<keyword evidence="5 8" id="KW-0418">Kinase</keyword>
<dbReference type="Pfam" id="PF08543">
    <property type="entry name" value="Phos_pyr_kin"/>
    <property type="match status" value="1"/>
</dbReference>
<dbReference type="GO" id="GO:0008902">
    <property type="term" value="F:hydroxymethylpyrimidine kinase activity"/>
    <property type="evidence" value="ECO:0007669"/>
    <property type="project" value="UniProtKB-EC"/>
</dbReference>
<evidence type="ECO:0000313" key="8">
    <source>
        <dbReference type="EMBL" id="QDS89067.1"/>
    </source>
</evidence>
<comment type="pathway">
    <text evidence="1">Cofactor biosynthesis; thiamine diphosphate biosynthesis.</text>
</comment>
<evidence type="ECO:0000256" key="5">
    <source>
        <dbReference type="ARBA" id="ARBA00022777"/>
    </source>
</evidence>